<dbReference type="Gene3D" id="2.30.30.20">
    <property type="entry name" value="Aspartate carbamoyltransferase regulatory subunit, C-terminal domain"/>
    <property type="match status" value="2"/>
</dbReference>
<feature type="repeat" description="Cell wall-binding" evidence="11">
    <location>
        <begin position="1510"/>
        <end position="1529"/>
    </location>
</feature>
<sequence length="1530" mass="170060">MERKLRYKLHKVKKQWVTIAVAVAGLATVIGVGGTSVSADESIAVDTNAQSSTVDDSGGQEEITAGETNSAANSNATADSSATVEQSQTATSEQTAQAGSQDTVTNSETVEQSATEASANTNKEDVTNSENKSAERQDTAAVVTADDTQVADLTDQEKQAALSLDNVKLVDGKYYYVQPDGSYKKNFAITIDGQMLYFDAETGALSSTSTYSFSQGLTNLVDDFTSHNKAYDSSEASFELVDGYLTANSWYRPASILRNGQTWEASTQDDLRPVLMSWWPSKDTQVAYLNYMTKYLGASNEDFTTETSQTTLNKAAQLVQTQIEQRISTENNTQWLRSAIQAFVKTQSQWNVDSENLNRNDHLQHGALLYNNSDLTPWANSDYRLLNRTPTNQTGKQKYFADSNPIGGYEFLLSNDVDNSNPVVQAEMLNQLHYLMNWGSIVMGDDQANFDGVRVDAVDNVNADLLQIYTNYFQDYYGVNKSEADALAHISILEAWSYNDNQYNIDTNGAAISIDNYSRLAALSTLTRQTNERQGLESLITDTLNKERGNNSVYGDTIANYSFVRAHDSEVQTIIAKEIDTTTDGYTFSLDQLKQAFKIYNEDMNKVEKTYTHYNIPAAYALLLSNMESVPRVYYGDLYTDDGQYMATKSPYYDAIDTLMRARIAYVSGGQSMAVVNTDSNKSVLTSVRYGKDIMTADDTEGTDLSRTSGMLTLVSNDPDLSLSSTDKVTVNMGAIHANQAYRPLLLGTQDGVKSYLTDADTSLVKYTDENGNLTFTADEIKGYSTVDMSGYLAVWVPVGAQAGQDIRVAASNQANGENDLTYKASEALDSQLIYEGFSNFQDFVTNDSEYTNKRIAENTDLFKAWGVTSFEMAPQYVSTDDGTFIDSIIQNGYAFDDRYDLAMSQNNKYGSKEDLANALKALHAAGIQAIADWVPDQIYSLPGEEVVTATRIDSYGKEIVDATINHSLYVANTKSSGEDYQAQYGGAFLDELQAKYPNIFSVDMISTGKPIDPSTKIKIWEAKYFNGTNILKKGSDYVLGDNASGKYFTVNDKGEFLPAALNGNQDAKTGFYYDGTGMTYYSTSGNKAQSSFVYEGGHYYYFNQDGYMVTGSYKADDGKTYFFLPNGVQLRDTIVEDEDGNRYYYGKTGMLFTGPNWYSQVDPTNPNQLVYRYFDENNVMAVGLKTIDGATYYFDQDGYQAKGKMIIDEDGNRRYFAENSGDMAKNKFAEIDGNWYYFDENGVAAKGEVTINGSVLYFDEETSVQTKGFRTDVDGNLIYYDVNSGAKVVNSFFTTGDNNWYYARSNGHVAKGFRHMNGQWYYFDQETGKQAKGKIVVNGQTLYFDPDSGAQVKGDFVTDQDGHISYYDTKTGAMKINGFFTTGANVWYYADANGYLVKGNQTIDGQNLYFNQTTGQQAKGVSITDAQGRKYYYDADSGDLVTNRFAEETANSNQWYYYDANGVAVKGEQKINNQELYFDQETGQQVKGKMVTINGRRYYYDADSGERVKNRYVRIDGGWYYFNSDGVAV</sequence>
<dbReference type="GO" id="GO:0016787">
    <property type="term" value="F:hydrolase activity"/>
    <property type="evidence" value="ECO:0007669"/>
    <property type="project" value="UniProtKB-KW"/>
</dbReference>
<dbReference type="EC" id="2.4.1.5" evidence="4"/>
<evidence type="ECO:0000313" key="14">
    <source>
        <dbReference type="EMBL" id="MFC3931262.1"/>
    </source>
</evidence>
<reference evidence="15" key="1">
    <citation type="journal article" date="2019" name="Int. J. Syst. Evol. Microbiol.">
        <title>The Global Catalogue of Microorganisms (GCM) 10K type strain sequencing project: providing services to taxonomists for standard genome sequencing and annotation.</title>
        <authorList>
            <consortium name="The Broad Institute Genomics Platform"/>
            <consortium name="The Broad Institute Genome Sequencing Center for Infectious Disease"/>
            <person name="Wu L."/>
            <person name="Ma J."/>
        </authorList>
    </citation>
    <scope>NUCLEOTIDE SEQUENCE [LARGE SCALE GENOMIC DNA]</scope>
    <source>
        <strain evidence="15">CCUG 58728</strain>
    </source>
</reference>
<evidence type="ECO:0000256" key="5">
    <source>
        <dbReference type="ARBA" id="ARBA00022676"/>
    </source>
</evidence>
<evidence type="ECO:0000256" key="4">
    <source>
        <dbReference type="ARBA" id="ARBA00012592"/>
    </source>
</evidence>
<evidence type="ECO:0000313" key="15">
    <source>
        <dbReference type="Proteomes" id="UP001595901"/>
    </source>
</evidence>
<gene>
    <name evidence="14" type="ORF">ACFOSE_00255</name>
</gene>
<keyword evidence="5" id="KW-0328">Glycosyltransferase</keyword>
<evidence type="ECO:0000256" key="10">
    <source>
        <dbReference type="ARBA" id="ARBA00032238"/>
    </source>
</evidence>
<dbReference type="Gene3D" id="2.30.30.420">
    <property type="entry name" value="glucansucrase"/>
    <property type="match status" value="1"/>
</dbReference>
<feature type="domain" description="Glycoside hydrolase family 70 catalytic" evidence="13">
    <location>
        <begin position="274"/>
        <end position="1076"/>
    </location>
</feature>
<dbReference type="Pfam" id="PF19127">
    <property type="entry name" value="Choline_bind_3"/>
    <property type="match status" value="6"/>
</dbReference>
<keyword evidence="8" id="KW-0677">Repeat</keyword>
<comment type="similarity">
    <text evidence="3">Belongs to the glycosyl hydrolase 70 family.</text>
</comment>
<evidence type="ECO:0000256" key="1">
    <source>
        <dbReference type="ARBA" id="ARBA00001152"/>
    </source>
</evidence>
<dbReference type="Pfam" id="PF01473">
    <property type="entry name" value="Choline_bind_1"/>
    <property type="match status" value="4"/>
</dbReference>
<dbReference type="Gene3D" id="2.10.270.10">
    <property type="entry name" value="Cholin Binding"/>
    <property type="match status" value="4"/>
</dbReference>
<dbReference type="InterPro" id="IPR027636">
    <property type="entry name" value="Glucan-bd_rpt"/>
</dbReference>
<dbReference type="Gene3D" id="3.20.20.470">
    <property type="entry name" value="Glucansucrase"/>
    <property type="match status" value="1"/>
</dbReference>
<feature type="region of interest" description="Disordered" evidence="12">
    <location>
        <begin position="47"/>
        <end position="141"/>
    </location>
</feature>
<comment type="caution">
    <text evidence="14">The sequence shown here is derived from an EMBL/GenBank/DDBJ whole genome shotgun (WGS) entry which is preliminary data.</text>
</comment>
<comment type="catalytic activity">
    <reaction evidence="1">
        <text>[(1-&gt;6)-alpha-D-glucosyl](n) + sucrose = [(1-&gt;6)-alpha-D-glucosyl](n+1) + D-fructose</text>
        <dbReference type="Rhea" id="RHEA:18825"/>
        <dbReference type="Rhea" id="RHEA-COMP:11144"/>
        <dbReference type="Rhea" id="RHEA-COMP:11145"/>
        <dbReference type="ChEBI" id="CHEBI:17992"/>
        <dbReference type="ChEBI" id="CHEBI:18269"/>
        <dbReference type="ChEBI" id="CHEBI:37721"/>
        <dbReference type="EC" id="2.4.1.5"/>
    </reaction>
</comment>
<dbReference type="NCBIfam" id="TIGR03715">
    <property type="entry name" value="KxYKxGKxW"/>
    <property type="match status" value="1"/>
</dbReference>
<feature type="compositionally biased region" description="Basic and acidic residues" evidence="12">
    <location>
        <begin position="122"/>
        <end position="138"/>
    </location>
</feature>
<dbReference type="Proteomes" id="UP001595901">
    <property type="component" value="Unassembled WGS sequence"/>
</dbReference>
<dbReference type="InterPro" id="IPR018337">
    <property type="entry name" value="Cell_wall/Cho-bd_repeat"/>
</dbReference>
<evidence type="ECO:0000256" key="11">
    <source>
        <dbReference type="PROSITE-ProRule" id="PRU00591"/>
    </source>
</evidence>
<dbReference type="InterPro" id="IPR017853">
    <property type="entry name" value="GH"/>
</dbReference>
<dbReference type="PROSITE" id="PS51170">
    <property type="entry name" value="CW"/>
    <property type="match status" value="4"/>
</dbReference>
<evidence type="ECO:0000256" key="9">
    <source>
        <dbReference type="ARBA" id="ARBA00029911"/>
    </source>
</evidence>
<feature type="compositionally biased region" description="Polar residues" evidence="12">
    <location>
        <begin position="102"/>
        <end position="121"/>
    </location>
</feature>
<evidence type="ECO:0000256" key="6">
    <source>
        <dbReference type="ARBA" id="ARBA00022679"/>
    </source>
</evidence>
<dbReference type="Pfam" id="PF19258">
    <property type="entry name" value="KxYKxGKxW_sig"/>
    <property type="match status" value="1"/>
</dbReference>
<comment type="function">
    <text evidence="2">Production of extracellular glucans, that are thought to play a key role in the development of the dental plaque because of their ability to adhere to smooth surfaces and mediate the aggregation of bacterial cells and food debris.</text>
</comment>
<dbReference type="Pfam" id="PF02324">
    <property type="entry name" value="Glyco_hydro_70"/>
    <property type="match status" value="1"/>
</dbReference>
<proteinExistence type="inferred from homology"/>
<evidence type="ECO:0000256" key="7">
    <source>
        <dbReference type="ARBA" id="ARBA00022729"/>
    </source>
</evidence>
<feature type="repeat" description="Cell wall-binding" evidence="11">
    <location>
        <begin position="1226"/>
        <end position="1245"/>
    </location>
</feature>
<dbReference type="InterPro" id="IPR003318">
    <property type="entry name" value="Glyco_hydro70cat"/>
</dbReference>
<keyword evidence="6" id="KW-0808">Transferase</keyword>
<keyword evidence="15" id="KW-1185">Reference proteome</keyword>
<evidence type="ECO:0000256" key="12">
    <source>
        <dbReference type="SAM" id="MobiDB-lite"/>
    </source>
</evidence>
<feature type="compositionally biased region" description="Low complexity" evidence="12">
    <location>
        <begin position="68"/>
        <end position="101"/>
    </location>
</feature>
<dbReference type="EMBL" id="JBHSAC010000001">
    <property type="protein sequence ID" value="MFC3931262.1"/>
    <property type="molecule type" value="Genomic_DNA"/>
</dbReference>
<name>A0ABV8CYN8_9STRE</name>
<accession>A0ABV8CYN8</accession>
<evidence type="ECO:0000259" key="13">
    <source>
        <dbReference type="Pfam" id="PF02324"/>
    </source>
</evidence>
<keyword evidence="7" id="KW-0732">Signal</keyword>
<evidence type="ECO:0000256" key="3">
    <source>
        <dbReference type="ARBA" id="ARBA00009247"/>
    </source>
</evidence>
<dbReference type="NCBIfam" id="TIGR04035">
    <property type="entry name" value="glucan_65_rpt"/>
    <property type="match status" value="5"/>
</dbReference>
<dbReference type="InterPro" id="IPR022263">
    <property type="entry name" value="KxYKxGKxW"/>
</dbReference>
<dbReference type="SUPFAM" id="SSF51445">
    <property type="entry name" value="(Trans)glycosidases"/>
    <property type="match status" value="2"/>
</dbReference>
<organism evidence="14 15">
    <name type="scientific">Streptococcus dentapri</name>
    <dbReference type="NCBI Taxonomy" id="573564"/>
    <lineage>
        <taxon>Bacteria</taxon>
        <taxon>Bacillati</taxon>
        <taxon>Bacillota</taxon>
        <taxon>Bacilli</taxon>
        <taxon>Lactobacillales</taxon>
        <taxon>Streptococcaceae</taxon>
        <taxon>Streptococcus</taxon>
    </lineage>
</organism>
<evidence type="ECO:0000256" key="2">
    <source>
        <dbReference type="ARBA" id="ARBA00003243"/>
    </source>
</evidence>
<feature type="repeat" description="Cell wall-binding" evidence="11">
    <location>
        <begin position="1090"/>
        <end position="1109"/>
    </location>
</feature>
<protein>
    <recommendedName>
        <fullName evidence="4">dextransucrase</fullName>
        <ecNumber evidence="4">2.4.1.5</ecNumber>
    </recommendedName>
    <alternativeName>
        <fullName evidence="9">Dextransucrase</fullName>
    </alternativeName>
    <alternativeName>
        <fullName evidence="10">Sucrose 6-glucosyltransferase</fullName>
    </alternativeName>
</protein>
<dbReference type="RefSeq" id="WP_380429015.1">
    <property type="nucleotide sequence ID" value="NZ_JBHSAC010000001.1"/>
</dbReference>
<keyword evidence="14" id="KW-0378">Hydrolase</keyword>
<evidence type="ECO:0000256" key="8">
    <source>
        <dbReference type="ARBA" id="ARBA00022737"/>
    </source>
</evidence>
<feature type="repeat" description="Cell wall-binding" evidence="11">
    <location>
        <begin position="1182"/>
        <end position="1201"/>
    </location>
</feature>
<dbReference type="SUPFAM" id="SSF69360">
    <property type="entry name" value="Cell wall binding repeat"/>
    <property type="match status" value="3"/>
</dbReference>